<evidence type="ECO:0000313" key="3">
    <source>
        <dbReference type="Proteomes" id="UP001141950"/>
    </source>
</evidence>
<dbReference type="PANTHER" id="PTHR37524">
    <property type="entry name" value="RIBOSOMAL RNA LARGE SUBUNIT METHYLTRANSFERASE M"/>
    <property type="match status" value="1"/>
</dbReference>
<sequence>MSQWIGTSNQTYAPYAMEELRRLLPGTSFAQLAAGEVFLMECQLDREEVLGLIREQEPIFLRHIQPVDRTLTVSGNAEDLELLGEMVRNARLTFMDKRTAVHIRRNANAAFHYSASDTKALLDAVLEEWDAEPVVQQPEVIISIYAAGDKLFVGFGASADMLSDWPGGAVRFQREEGQISRAKFKLLEAERAFGLHYETFRSALDIGAAPGGWTSLLLERGLRVTAIDPADMHPSLLSHPLLTHLKKNASEAKLQAGSFDLLVCDMSWSPMLMSRLVLDLKDSLKEDAEAIVTVKLMHRKPLQTIREVKERLSTGFTVIKAKQLFHNREEITLYLRKK</sequence>
<dbReference type="GO" id="GO:0032259">
    <property type="term" value="P:methylation"/>
    <property type="evidence" value="ECO:0007669"/>
    <property type="project" value="UniProtKB-KW"/>
</dbReference>
<dbReference type="InterPro" id="IPR002877">
    <property type="entry name" value="RNA_MeTrfase_FtsJ_dom"/>
</dbReference>
<keyword evidence="2" id="KW-0489">Methyltransferase</keyword>
<dbReference type="AlphaFoldDB" id="A0A9X2S7B9"/>
<keyword evidence="3" id="KW-1185">Reference proteome</keyword>
<reference evidence="2" key="1">
    <citation type="submission" date="2022-08" db="EMBL/GenBank/DDBJ databases">
        <title>The genomic sequence of strain Paenibacillus sp. SCIV0701.</title>
        <authorList>
            <person name="Zhao H."/>
        </authorList>
    </citation>
    <scope>NUCLEOTIDE SEQUENCE</scope>
    <source>
        <strain evidence="2">SCIV0701</strain>
    </source>
</reference>
<dbReference type="GO" id="GO:0008168">
    <property type="term" value="F:methyltransferase activity"/>
    <property type="evidence" value="ECO:0007669"/>
    <property type="project" value="UniProtKB-KW"/>
</dbReference>
<dbReference type="PANTHER" id="PTHR37524:SF2">
    <property type="entry name" value="RIBOSOMAL RNA METHYLTRANSFERASE FTSJ DOMAIN-CONTAINING PROTEIN"/>
    <property type="match status" value="1"/>
</dbReference>
<dbReference type="Pfam" id="PF01728">
    <property type="entry name" value="FtsJ"/>
    <property type="match status" value="1"/>
</dbReference>
<keyword evidence="2" id="KW-0808">Transferase</keyword>
<dbReference type="EMBL" id="JANIPJ010000002">
    <property type="protein sequence ID" value="MCR2802880.1"/>
    <property type="molecule type" value="Genomic_DNA"/>
</dbReference>
<accession>A0A9X2S7B9</accession>
<name>A0A9X2S7B9_9BACL</name>
<proteinExistence type="predicted"/>
<comment type="caution">
    <text evidence="2">The sequence shown here is derived from an EMBL/GenBank/DDBJ whole genome shotgun (WGS) entry which is preliminary data.</text>
</comment>
<dbReference type="InterPro" id="IPR029063">
    <property type="entry name" value="SAM-dependent_MTases_sf"/>
</dbReference>
<dbReference type="SUPFAM" id="SSF53335">
    <property type="entry name" value="S-adenosyl-L-methionine-dependent methyltransferases"/>
    <property type="match status" value="1"/>
</dbReference>
<organism evidence="2 3">
    <name type="scientific">Paenibacillus soyae</name>
    <dbReference type="NCBI Taxonomy" id="2969249"/>
    <lineage>
        <taxon>Bacteria</taxon>
        <taxon>Bacillati</taxon>
        <taxon>Bacillota</taxon>
        <taxon>Bacilli</taxon>
        <taxon>Bacillales</taxon>
        <taxon>Paenibacillaceae</taxon>
        <taxon>Paenibacillus</taxon>
    </lineage>
</organism>
<dbReference type="Proteomes" id="UP001141950">
    <property type="component" value="Unassembled WGS sequence"/>
</dbReference>
<dbReference type="CDD" id="cd02440">
    <property type="entry name" value="AdoMet_MTases"/>
    <property type="match status" value="1"/>
</dbReference>
<dbReference type="Gene3D" id="3.40.50.150">
    <property type="entry name" value="Vaccinia Virus protein VP39"/>
    <property type="match status" value="1"/>
</dbReference>
<gene>
    <name evidence="2" type="ORF">NQZ67_03205</name>
</gene>
<evidence type="ECO:0000259" key="1">
    <source>
        <dbReference type="Pfam" id="PF01728"/>
    </source>
</evidence>
<evidence type="ECO:0000313" key="2">
    <source>
        <dbReference type="EMBL" id="MCR2802880.1"/>
    </source>
</evidence>
<dbReference type="RefSeq" id="WP_257442715.1">
    <property type="nucleotide sequence ID" value="NZ_JANIPJ010000002.1"/>
</dbReference>
<protein>
    <submittedName>
        <fullName evidence="2">SAM-dependent methyltransferase</fullName>
    </submittedName>
</protein>
<feature type="domain" description="Ribosomal RNA methyltransferase FtsJ" evidence="1">
    <location>
        <begin position="180"/>
        <end position="268"/>
    </location>
</feature>